<dbReference type="InterPro" id="IPR037660">
    <property type="entry name" value="CCDC51"/>
</dbReference>
<dbReference type="EMBL" id="CAXAJV020001301">
    <property type="protein sequence ID" value="CAL7952028.1"/>
    <property type="molecule type" value="Genomic_DNA"/>
</dbReference>
<dbReference type="PANTHER" id="PTHR28624">
    <property type="entry name" value="COILED-COIL DOMAIN-CONTAINING PROTEIN 51"/>
    <property type="match status" value="1"/>
</dbReference>
<evidence type="ECO:0000313" key="3">
    <source>
        <dbReference type="Proteomes" id="UP001642520"/>
    </source>
</evidence>
<keyword evidence="1" id="KW-1133">Transmembrane helix</keyword>
<sequence>MAEKLRSLMKTLSSKINKHQAFNSASIKISNATDKAQEKLNNIQSAVAAKYDVLAKQVNNDITIIQNLSGVKLEPSPLPKRVVKWLQWYQQLTGLDTVEMAKQQVISAQDKLFNCQDERRRLNREATLINEKLKDVYSELIQTKRDDPKYVQLTIVENKNLQDQARITSQLNLLEREEKDHFTLLATAIKEYHDSQTMNAQKYKYLSILASAILALMSLAGSMIYNNKRIVSVRSAISEAQQKNKSMIENNFQLLQNDLDIRFSEILKKLENNSQQEVTVVHEDLEKCQYFFLDSQLVKFLQKISGFIIIIATKHWTLLFTSRWINFVRTLIRYYWMSQV</sequence>
<keyword evidence="3" id="KW-1185">Reference proteome</keyword>
<keyword evidence="1" id="KW-0812">Transmembrane</keyword>
<protein>
    <recommendedName>
        <fullName evidence="4">Coiled-coil domain-containing protein 51</fullName>
    </recommendedName>
</protein>
<evidence type="ECO:0008006" key="4">
    <source>
        <dbReference type="Google" id="ProtNLM"/>
    </source>
</evidence>
<evidence type="ECO:0000313" key="2">
    <source>
        <dbReference type="EMBL" id="CAL7952028.1"/>
    </source>
</evidence>
<comment type="caution">
    <text evidence="2">The sequence shown here is derived from an EMBL/GenBank/DDBJ whole genome shotgun (WGS) entry which is preliminary data.</text>
</comment>
<feature type="transmembrane region" description="Helical" evidence="1">
    <location>
        <begin position="205"/>
        <end position="225"/>
    </location>
</feature>
<proteinExistence type="predicted"/>
<dbReference type="Proteomes" id="UP001642520">
    <property type="component" value="Unassembled WGS sequence"/>
</dbReference>
<reference evidence="2 3" key="1">
    <citation type="submission" date="2024-08" db="EMBL/GenBank/DDBJ databases">
        <authorList>
            <person name="Will J Nash"/>
            <person name="Angela Man"/>
            <person name="Seanna McTaggart"/>
            <person name="Kendall Baker"/>
            <person name="Tom Barker"/>
            <person name="Leah Catchpole"/>
            <person name="Alex Durrant"/>
            <person name="Karim Gharbi"/>
            <person name="Naomi Irish"/>
            <person name="Gemy Kaithakottil"/>
            <person name="Debby Ku"/>
            <person name="Aaliyah Providence"/>
            <person name="Felix Shaw"/>
            <person name="David Swarbreck"/>
            <person name="Chris Watkins"/>
            <person name="Ann M. McCartney"/>
            <person name="Giulio Formenti"/>
            <person name="Alice Mouton"/>
            <person name="Noel Vella"/>
            <person name="Bjorn M von Reumont"/>
            <person name="Adriana Vella"/>
            <person name="Wilfried Haerty"/>
        </authorList>
    </citation>
    <scope>NUCLEOTIDE SEQUENCE [LARGE SCALE GENOMIC DNA]</scope>
</reference>
<keyword evidence="1" id="KW-0472">Membrane</keyword>
<gene>
    <name evidence="2" type="ORF">XYLVIOL_LOCUS10848</name>
</gene>
<name>A0ABP1PHG5_XYLVO</name>
<evidence type="ECO:0000256" key="1">
    <source>
        <dbReference type="SAM" id="Phobius"/>
    </source>
</evidence>
<accession>A0ABP1PHG5</accession>
<dbReference type="PANTHER" id="PTHR28624:SF1">
    <property type="entry name" value="MITOCHONDRIAL POTASSIUM CHANNEL"/>
    <property type="match status" value="1"/>
</dbReference>
<organism evidence="2 3">
    <name type="scientific">Xylocopa violacea</name>
    <name type="common">Violet carpenter bee</name>
    <name type="synonym">Apis violacea</name>
    <dbReference type="NCBI Taxonomy" id="135666"/>
    <lineage>
        <taxon>Eukaryota</taxon>
        <taxon>Metazoa</taxon>
        <taxon>Ecdysozoa</taxon>
        <taxon>Arthropoda</taxon>
        <taxon>Hexapoda</taxon>
        <taxon>Insecta</taxon>
        <taxon>Pterygota</taxon>
        <taxon>Neoptera</taxon>
        <taxon>Endopterygota</taxon>
        <taxon>Hymenoptera</taxon>
        <taxon>Apocrita</taxon>
        <taxon>Aculeata</taxon>
        <taxon>Apoidea</taxon>
        <taxon>Anthophila</taxon>
        <taxon>Apidae</taxon>
        <taxon>Xylocopa</taxon>
        <taxon>Xylocopa</taxon>
    </lineage>
</organism>